<dbReference type="GO" id="GO:0003677">
    <property type="term" value="F:DNA binding"/>
    <property type="evidence" value="ECO:0007669"/>
    <property type="project" value="UniProtKB-KW"/>
</dbReference>
<comment type="subcellular location">
    <subcellularLocation>
        <location evidence="1">Nucleus</location>
    </subcellularLocation>
</comment>
<dbReference type="GO" id="GO:0006952">
    <property type="term" value="P:defense response"/>
    <property type="evidence" value="ECO:0007669"/>
    <property type="project" value="UniProtKB-KW"/>
</dbReference>
<keyword evidence="6" id="KW-0539">Nucleus</keyword>
<dbReference type="PANTHER" id="PTHR31190">
    <property type="entry name" value="DNA-BINDING DOMAIN"/>
    <property type="match status" value="1"/>
</dbReference>
<evidence type="ECO:0000259" key="7">
    <source>
        <dbReference type="PROSITE" id="PS51032"/>
    </source>
</evidence>
<evidence type="ECO:0000256" key="5">
    <source>
        <dbReference type="ARBA" id="ARBA00023163"/>
    </source>
</evidence>
<proteinExistence type="predicted"/>
<dbReference type="PROSITE" id="PS51032">
    <property type="entry name" value="AP2_ERF"/>
    <property type="match status" value="1"/>
</dbReference>
<keyword evidence="9" id="KW-1185">Reference proteome</keyword>
<keyword evidence="3" id="KW-0805">Transcription regulation</keyword>
<evidence type="ECO:0000256" key="1">
    <source>
        <dbReference type="ARBA" id="ARBA00004123"/>
    </source>
</evidence>
<dbReference type="PRINTS" id="PR00367">
    <property type="entry name" value="ETHRSPELEMNT"/>
</dbReference>
<dbReference type="PANTHER" id="PTHR31190:SF173">
    <property type="entry name" value="PATHOGENESIS-RELATED GENES TRANSCRIPTIONAL ACTIVATOR PTI5"/>
    <property type="match status" value="1"/>
</dbReference>
<evidence type="ECO:0000256" key="4">
    <source>
        <dbReference type="ARBA" id="ARBA00023125"/>
    </source>
</evidence>
<evidence type="ECO:0000256" key="3">
    <source>
        <dbReference type="ARBA" id="ARBA00023015"/>
    </source>
</evidence>
<dbReference type="EMBL" id="JAVIJP010000087">
    <property type="protein sequence ID" value="KAL3617066.1"/>
    <property type="molecule type" value="Genomic_DNA"/>
</dbReference>
<dbReference type="InterPro" id="IPR001471">
    <property type="entry name" value="AP2/ERF_dom"/>
</dbReference>
<keyword evidence="2" id="KW-0611">Plant defense</keyword>
<evidence type="ECO:0000256" key="6">
    <source>
        <dbReference type="ARBA" id="ARBA00023242"/>
    </source>
</evidence>
<evidence type="ECO:0000313" key="8">
    <source>
        <dbReference type="EMBL" id="KAL3617066.1"/>
    </source>
</evidence>
<keyword evidence="5" id="KW-0804">Transcription</keyword>
<dbReference type="Gene3D" id="3.30.730.10">
    <property type="entry name" value="AP2/ERF domain"/>
    <property type="match status" value="1"/>
</dbReference>
<dbReference type="InterPro" id="IPR044808">
    <property type="entry name" value="ERF_plant"/>
</dbReference>
<gene>
    <name evidence="8" type="ORF">CASFOL_039460</name>
</gene>
<reference evidence="9" key="1">
    <citation type="journal article" date="2024" name="IScience">
        <title>Strigolactones Initiate the Formation of Haustorium-like Structures in Castilleja.</title>
        <authorList>
            <person name="Buerger M."/>
            <person name="Peterson D."/>
            <person name="Chory J."/>
        </authorList>
    </citation>
    <scope>NUCLEOTIDE SEQUENCE [LARGE SCALE GENOMIC DNA]</scope>
</reference>
<dbReference type="GO" id="GO:0005634">
    <property type="term" value="C:nucleus"/>
    <property type="evidence" value="ECO:0007669"/>
    <property type="project" value="UniProtKB-SubCell"/>
</dbReference>
<dbReference type="InterPro" id="IPR016177">
    <property type="entry name" value="DNA-bd_dom_sf"/>
</dbReference>
<dbReference type="CDD" id="cd00018">
    <property type="entry name" value="AP2"/>
    <property type="match status" value="1"/>
</dbReference>
<dbReference type="Proteomes" id="UP001632038">
    <property type="component" value="Unassembled WGS sequence"/>
</dbReference>
<dbReference type="SMART" id="SM00380">
    <property type="entry name" value="AP2"/>
    <property type="match status" value="1"/>
</dbReference>
<accession>A0ABD3BJ55</accession>
<comment type="caution">
    <text evidence="8">The sequence shown here is derived from an EMBL/GenBank/DDBJ whole genome shotgun (WGS) entry which is preliminary data.</text>
</comment>
<protein>
    <recommendedName>
        <fullName evidence="7">AP2/ERF domain-containing protein</fullName>
    </recommendedName>
</protein>
<dbReference type="AlphaFoldDB" id="A0ABD3BJ55"/>
<dbReference type="FunFam" id="3.30.730.10:FF:000001">
    <property type="entry name" value="Ethylene-responsive transcription factor 2"/>
    <property type="match status" value="1"/>
</dbReference>
<dbReference type="Pfam" id="PF00847">
    <property type="entry name" value="AP2"/>
    <property type="match status" value="1"/>
</dbReference>
<dbReference type="InterPro" id="IPR036955">
    <property type="entry name" value="AP2/ERF_dom_sf"/>
</dbReference>
<sequence length="196" mass="22166">MAVESQTGLVSSESILENVWANFISETNTKHDILESSTSSLEDLPILERLPSLDRWISMGTEEWDQLLDEMVIPKTEVSNTSTKTEKKVTCKNKHYRGVRRRPWGKYAAEIRDSRRKGARVWLGTFETAEEAAMAYDKAASRIRGSKAHLNFPVGKTAKALMGSDGMYYGNVTDEVLEFEDLGNDYLESLLCTYQI</sequence>
<dbReference type="SUPFAM" id="SSF54171">
    <property type="entry name" value="DNA-binding domain"/>
    <property type="match status" value="1"/>
</dbReference>
<evidence type="ECO:0000256" key="2">
    <source>
        <dbReference type="ARBA" id="ARBA00022821"/>
    </source>
</evidence>
<keyword evidence="4" id="KW-0238">DNA-binding</keyword>
<organism evidence="8 9">
    <name type="scientific">Castilleja foliolosa</name>
    <dbReference type="NCBI Taxonomy" id="1961234"/>
    <lineage>
        <taxon>Eukaryota</taxon>
        <taxon>Viridiplantae</taxon>
        <taxon>Streptophyta</taxon>
        <taxon>Embryophyta</taxon>
        <taxon>Tracheophyta</taxon>
        <taxon>Spermatophyta</taxon>
        <taxon>Magnoliopsida</taxon>
        <taxon>eudicotyledons</taxon>
        <taxon>Gunneridae</taxon>
        <taxon>Pentapetalae</taxon>
        <taxon>asterids</taxon>
        <taxon>lamiids</taxon>
        <taxon>Lamiales</taxon>
        <taxon>Orobanchaceae</taxon>
        <taxon>Pedicularideae</taxon>
        <taxon>Castillejinae</taxon>
        <taxon>Castilleja</taxon>
    </lineage>
</organism>
<name>A0ABD3BJ55_9LAMI</name>
<feature type="domain" description="AP2/ERF" evidence="7">
    <location>
        <begin position="95"/>
        <end position="153"/>
    </location>
</feature>
<evidence type="ECO:0000313" key="9">
    <source>
        <dbReference type="Proteomes" id="UP001632038"/>
    </source>
</evidence>